<gene>
    <name evidence="2" type="ORF">LE_TR8057_c2_g1_i1_g.27669</name>
</gene>
<protein>
    <recommendedName>
        <fullName evidence="1">NYN domain-containing protein</fullName>
    </recommendedName>
</protein>
<sequence>MDSDSDSDIDMDNLYKLSDTRLFWDVEDFPVPEDRKLKMLYDKVEGALKNEGYVGELSIYAYGKEKTPQERVEFHEAEIWFVPETGEKSARLNQILLDMIDFARRHPNAQETNLLLASKDIPEETTELVSVMQGLIQKGYQVFLAVPHDLPESDLPPSTTASLVWSWKSLFDGDYPLEAGSDSDDDEGS</sequence>
<reference evidence="2" key="1">
    <citation type="submission" date="2016-07" db="EMBL/GenBank/DDBJ databases">
        <title>De novo transcriptome assembly of four accessions of the metal hyperaccumulator plant Noccaea caerulescens.</title>
        <authorList>
            <person name="Blande D."/>
            <person name="Halimaa P."/>
            <person name="Tervahauta A.I."/>
            <person name="Aarts M.G."/>
            <person name="Karenlampi S.O."/>
        </authorList>
    </citation>
    <scope>NUCLEOTIDE SEQUENCE</scope>
</reference>
<evidence type="ECO:0000313" key="2">
    <source>
        <dbReference type="EMBL" id="JAU62314.1"/>
    </source>
</evidence>
<dbReference type="InterPro" id="IPR021139">
    <property type="entry name" value="NYN"/>
</dbReference>
<dbReference type="AlphaFoldDB" id="A0A1J3H1U0"/>
<feature type="domain" description="NYN" evidence="1">
    <location>
        <begin position="22"/>
        <end position="145"/>
    </location>
</feature>
<dbReference type="InterPro" id="IPR024768">
    <property type="entry name" value="Marf1"/>
</dbReference>
<dbReference type="PANTHER" id="PTHR14379">
    <property type="entry name" value="LIMKAIN B LKAP"/>
    <property type="match status" value="1"/>
</dbReference>
<accession>A0A1J3H1U0</accession>
<name>A0A1J3H1U0_NOCCA</name>
<proteinExistence type="predicted"/>
<dbReference type="GO" id="GO:0004540">
    <property type="term" value="F:RNA nuclease activity"/>
    <property type="evidence" value="ECO:0007669"/>
    <property type="project" value="InterPro"/>
</dbReference>
<dbReference type="GO" id="GO:0005777">
    <property type="term" value="C:peroxisome"/>
    <property type="evidence" value="ECO:0007669"/>
    <property type="project" value="InterPro"/>
</dbReference>
<dbReference type="GO" id="GO:0010468">
    <property type="term" value="P:regulation of gene expression"/>
    <property type="evidence" value="ECO:0007669"/>
    <property type="project" value="InterPro"/>
</dbReference>
<organism evidence="2">
    <name type="scientific">Noccaea caerulescens</name>
    <name type="common">Alpine penny-cress</name>
    <name type="synonym">Thlaspi caerulescens</name>
    <dbReference type="NCBI Taxonomy" id="107243"/>
    <lineage>
        <taxon>Eukaryota</taxon>
        <taxon>Viridiplantae</taxon>
        <taxon>Streptophyta</taxon>
        <taxon>Embryophyta</taxon>
        <taxon>Tracheophyta</taxon>
        <taxon>Spermatophyta</taxon>
        <taxon>Magnoliopsida</taxon>
        <taxon>eudicotyledons</taxon>
        <taxon>Gunneridae</taxon>
        <taxon>Pentapetalae</taxon>
        <taxon>rosids</taxon>
        <taxon>malvids</taxon>
        <taxon>Brassicales</taxon>
        <taxon>Brassicaceae</taxon>
        <taxon>Coluteocarpeae</taxon>
        <taxon>Noccaea</taxon>
    </lineage>
</organism>
<dbReference type="EMBL" id="GEVL01015027">
    <property type="protein sequence ID" value="JAU62314.1"/>
    <property type="molecule type" value="Transcribed_RNA"/>
</dbReference>
<evidence type="ECO:0000259" key="1">
    <source>
        <dbReference type="Pfam" id="PF01936"/>
    </source>
</evidence>
<dbReference type="CDD" id="cd10910">
    <property type="entry name" value="PIN_limkain_b1_N_like"/>
    <property type="match status" value="1"/>
</dbReference>
<dbReference type="PANTHER" id="PTHR14379:SF3">
    <property type="entry name" value="MEIOSIS REGULATOR AND MRNA STABILITY FACTOR 1"/>
    <property type="match status" value="1"/>
</dbReference>
<dbReference type="Pfam" id="PF01936">
    <property type="entry name" value="NYN"/>
    <property type="match status" value="1"/>
</dbReference>